<dbReference type="GO" id="GO:0003697">
    <property type="term" value="F:single-stranded DNA binding"/>
    <property type="evidence" value="ECO:0007669"/>
    <property type="project" value="InterPro"/>
</dbReference>
<comment type="caution">
    <text evidence="4">The sequence shown here is derived from an EMBL/GenBank/DDBJ whole genome shotgun (WGS) entry which is preliminary data.</text>
</comment>
<dbReference type="InterPro" id="IPR017113">
    <property type="entry name" value="Antirestriction_ArdC"/>
</dbReference>
<accession>A0A9W6C418</accession>
<keyword evidence="5" id="KW-1185">Reference proteome</keyword>
<evidence type="ECO:0008006" key="6">
    <source>
        <dbReference type="Google" id="ProtNLM"/>
    </source>
</evidence>
<dbReference type="Pfam" id="PF18818">
    <property type="entry name" value="MPTase-PolyVal"/>
    <property type="match status" value="1"/>
</dbReference>
<dbReference type="InterPro" id="IPR013610">
    <property type="entry name" value="ArdC_N"/>
</dbReference>
<evidence type="ECO:0000313" key="4">
    <source>
        <dbReference type="EMBL" id="GLC62945.1"/>
    </source>
</evidence>
<feature type="compositionally biased region" description="Basic and acidic residues" evidence="1">
    <location>
        <begin position="1"/>
        <end position="11"/>
    </location>
</feature>
<organism evidence="4 5">
    <name type="scientific">Pleodorina starrii</name>
    <dbReference type="NCBI Taxonomy" id="330485"/>
    <lineage>
        <taxon>Eukaryota</taxon>
        <taxon>Viridiplantae</taxon>
        <taxon>Chlorophyta</taxon>
        <taxon>core chlorophytes</taxon>
        <taxon>Chlorophyceae</taxon>
        <taxon>CS clade</taxon>
        <taxon>Chlamydomonadales</taxon>
        <taxon>Volvocaceae</taxon>
        <taxon>Pleodorina</taxon>
    </lineage>
</organism>
<sequence>MLHARVQERGALRASSPDPSPILGTGYRAKSGPGSSQKKERQMAQSFDLYQHVTDSIIASIEAGTPAWRKPWTGEKGGAPFPLRSNGEPYSGINVLMLWLAADAKGYRAPFWFTYRQAQEAGGQVRKGEKSATVVKYGTFEREDKETGEERRLPYLKSYSVFNAEQIEGLAPEYYGSPAEAARDLGTEADPALDAFFAGIGVEIRTTDDPRAYYSPAADFIHMPPIATFHDAAGYYGTLAHEEIHATGHSTRLDRFSRFNDRKGYAFEEMVAELGNAMLCAKLGLTPDFGQSGAYIKSWLRALNDDKRLIFKAASEAQKAVDLLTKRQHVEEERAAA</sequence>
<evidence type="ECO:0000313" key="5">
    <source>
        <dbReference type="Proteomes" id="UP001165080"/>
    </source>
</evidence>
<evidence type="ECO:0000256" key="1">
    <source>
        <dbReference type="SAM" id="MobiDB-lite"/>
    </source>
</evidence>
<protein>
    <recommendedName>
        <fullName evidence="6">Antirestriction protein</fullName>
    </recommendedName>
</protein>
<name>A0A9W6C418_9CHLO</name>
<reference evidence="4 5" key="1">
    <citation type="journal article" date="2023" name="Commun. Biol.">
        <title>Reorganization of the ancestral sex-determining regions during the evolution of trioecy in Pleodorina starrii.</title>
        <authorList>
            <person name="Takahashi K."/>
            <person name="Suzuki S."/>
            <person name="Kawai-Toyooka H."/>
            <person name="Yamamoto K."/>
            <person name="Hamaji T."/>
            <person name="Ootsuki R."/>
            <person name="Yamaguchi H."/>
            <person name="Kawachi M."/>
            <person name="Higashiyama T."/>
            <person name="Nozaki H."/>
        </authorList>
    </citation>
    <scope>NUCLEOTIDE SEQUENCE [LARGE SCALE GENOMIC DNA]</scope>
    <source>
        <strain evidence="4 5">NIES-4479</strain>
    </source>
</reference>
<dbReference type="InterPro" id="IPR041459">
    <property type="entry name" value="MPTase-PolyVal"/>
</dbReference>
<dbReference type="AlphaFoldDB" id="A0A9W6C418"/>
<feature type="region of interest" description="Disordered" evidence="1">
    <location>
        <begin position="1"/>
        <end position="44"/>
    </location>
</feature>
<evidence type="ECO:0000259" key="2">
    <source>
        <dbReference type="Pfam" id="PF08401"/>
    </source>
</evidence>
<dbReference type="Proteomes" id="UP001165080">
    <property type="component" value="Unassembled WGS sequence"/>
</dbReference>
<feature type="domain" description="N-terminal" evidence="2">
    <location>
        <begin position="48"/>
        <end position="162"/>
    </location>
</feature>
<gene>
    <name evidence="4" type="primary">PLESTB004089</name>
    <name evidence="4" type="ORF">PLESTB_001962800</name>
</gene>
<dbReference type="PIRSF" id="PIRSF037112">
    <property type="entry name" value="Antirestriction_ArdC"/>
    <property type="match status" value="1"/>
</dbReference>
<feature type="domain" description="Polyvalent protein metallopeptidase" evidence="3">
    <location>
        <begin position="192"/>
        <end position="315"/>
    </location>
</feature>
<dbReference type="EMBL" id="BRXU01000078">
    <property type="protein sequence ID" value="GLC62945.1"/>
    <property type="molecule type" value="Genomic_DNA"/>
</dbReference>
<dbReference type="Pfam" id="PF08401">
    <property type="entry name" value="ArdcN"/>
    <property type="match status" value="1"/>
</dbReference>
<evidence type="ECO:0000259" key="3">
    <source>
        <dbReference type="Pfam" id="PF18818"/>
    </source>
</evidence>
<proteinExistence type="predicted"/>